<dbReference type="AlphaFoldDB" id="A0A7J6MK30"/>
<protein>
    <submittedName>
        <fullName evidence="2">Uncharacterized protein</fullName>
    </submittedName>
</protein>
<dbReference type="EMBL" id="JABANN010000091">
    <property type="protein sequence ID" value="KAF4671949.1"/>
    <property type="molecule type" value="Genomic_DNA"/>
</dbReference>
<feature type="region of interest" description="Disordered" evidence="1">
    <location>
        <begin position="131"/>
        <end position="154"/>
    </location>
</feature>
<evidence type="ECO:0000313" key="2">
    <source>
        <dbReference type="EMBL" id="KAF4671949.1"/>
    </source>
</evidence>
<feature type="region of interest" description="Disordered" evidence="1">
    <location>
        <begin position="1"/>
        <end position="34"/>
    </location>
</feature>
<feature type="region of interest" description="Disordered" evidence="1">
    <location>
        <begin position="166"/>
        <end position="187"/>
    </location>
</feature>
<evidence type="ECO:0000313" key="3">
    <source>
        <dbReference type="Proteomes" id="UP000572268"/>
    </source>
</evidence>
<accession>A0A7J6MK30</accession>
<feature type="compositionally biased region" description="Low complexity" evidence="1">
    <location>
        <begin position="175"/>
        <end position="187"/>
    </location>
</feature>
<name>A0A7J6MK30_PEROL</name>
<sequence>MATFKTPVLDSLEGSDYGHEKGGRSLSLDSEESSVICDVPPRRSKSDTNCSTAAALSKSTIDAEKHYHSCLDDSPVHPDWSSRPELHPDSRWCERAINAPCFTPTSIWTPTVADSASTDEYQPRYYGEVDAHPHLHRRRPSNPPPTLSEGGGGYMYYSAVRTPAQSSLPSPLNCTTPSGAASTSGAAASRNKTPLYISDHLPDVVASPGEARQDDSHEISRFRGQLYQLGVRDSQEQLVTARLLISTARGIDELSRRLGKPVVGELVQLLLAERAAGEGAEMNDTPEHFLSYLGSYRAKADDGHSTVEGGSRGPASRGWPTLRFTVPCVILAVTSAIALYYSWLPFWAASLRAQGLSLIIEKAETTSPLSCDMLTLITLDDDSRLCARGTAVLKVTSADSGEEVTISGMYGVLFADFGAYFMLGDFKVGPQIHTTTTVPFYLLMKAEYDARLNEEVARTNTCTAWLTAEVRISSWTFQIVLPQVVIRDLKLSL</sequence>
<proteinExistence type="predicted"/>
<reference evidence="2 3" key="1">
    <citation type="submission" date="2020-04" db="EMBL/GenBank/DDBJ databases">
        <title>Perkinsus olseni comparative genomics.</title>
        <authorList>
            <person name="Bogema D.R."/>
        </authorList>
    </citation>
    <scope>NUCLEOTIDE SEQUENCE [LARGE SCALE GENOMIC DNA]</scope>
    <source>
        <strain evidence="2">ATCC PRA-31</strain>
    </source>
</reference>
<comment type="caution">
    <text evidence="2">The sequence shown here is derived from an EMBL/GenBank/DDBJ whole genome shotgun (WGS) entry which is preliminary data.</text>
</comment>
<evidence type="ECO:0000256" key="1">
    <source>
        <dbReference type="SAM" id="MobiDB-lite"/>
    </source>
</evidence>
<organism evidence="2 3">
    <name type="scientific">Perkinsus olseni</name>
    <name type="common">Perkinsus atlanticus</name>
    <dbReference type="NCBI Taxonomy" id="32597"/>
    <lineage>
        <taxon>Eukaryota</taxon>
        <taxon>Sar</taxon>
        <taxon>Alveolata</taxon>
        <taxon>Perkinsozoa</taxon>
        <taxon>Perkinsea</taxon>
        <taxon>Perkinsida</taxon>
        <taxon>Perkinsidae</taxon>
        <taxon>Perkinsus</taxon>
    </lineage>
</organism>
<gene>
    <name evidence="2" type="ORF">FOL46_009708</name>
</gene>
<dbReference type="Proteomes" id="UP000572268">
    <property type="component" value="Unassembled WGS sequence"/>
</dbReference>